<dbReference type="InterPro" id="IPR025680">
    <property type="entry name" value="DddI"/>
</dbReference>
<name>A0ABW5GBU7_9PSEU</name>
<dbReference type="Proteomes" id="UP001597419">
    <property type="component" value="Unassembled WGS sequence"/>
</dbReference>
<dbReference type="Pfam" id="PF14430">
    <property type="entry name" value="Imm1"/>
    <property type="match status" value="1"/>
</dbReference>
<keyword evidence="2" id="KW-1185">Reference proteome</keyword>
<evidence type="ECO:0000313" key="1">
    <source>
        <dbReference type="EMBL" id="MFD2458976.1"/>
    </source>
</evidence>
<protein>
    <submittedName>
        <fullName evidence="1">Imm1 family immunity protein</fullName>
    </submittedName>
</protein>
<sequence>MSFRAIWDIYPDDPAGHVGGENVVVSTAAEADQLVERLRSPRAGTAKVWGPDIRQDVWTGQLLHVGVHESFAYISYTSDSVGLVFADGDPESPEYDSQDEEFPPGSGLPVGVVAAGLKEFLVSGTQPRAIPWAAAAGEL</sequence>
<evidence type="ECO:0000313" key="2">
    <source>
        <dbReference type="Proteomes" id="UP001597419"/>
    </source>
</evidence>
<reference evidence="2" key="1">
    <citation type="journal article" date="2019" name="Int. J. Syst. Evol. Microbiol.">
        <title>The Global Catalogue of Microorganisms (GCM) 10K type strain sequencing project: providing services to taxonomists for standard genome sequencing and annotation.</title>
        <authorList>
            <consortium name="The Broad Institute Genomics Platform"/>
            <consortium name="The Broad Institute Genome Sequencing Center for Infectious Disease"/>
            <person name="Wu L."/>
            <person name="Ma J."/>
        </authorList>
    </citation>
    <scope>NUCLEOTIDE SEQUENCE [LARGE SCALE GENOMIC DNA]</scope>
    <source>
        <strain evidence="2">CGMCC 4.7643</strain>
    </source>
</reference>
<organism evidence="1 2">
    <name type="scientific">Amycolatopsis samaneae</name>
    <dbReference type="NCBI Taxonomy" id="664691"/>
    <lineage>
        <taxon>Bacteria</taxon>
        <taxon>Bacillati</taxon>
        <taxon>Actinomycetota</taxon>
        <taxon>Actinomycetes</taxon>
        <taxon>Pseudonocardiales</taxon>
        <taxon>Pseudonocardiaceae</taxon>
        <taxon>Amycolatopsis</taxon>
    </lineage>
</organism>
<proteinExistence type="predicted"/>
<gene>
    <name evidence="1" type="ORF">ACFSYJ_10195</name>
</gene>
<dbReference type="RefSeq" id="WP_345386989.1">
    <property type="nucleotide sequence ID" value="NZ_BAABHG010000002.1"/>
</dbReference>
<accession>A0ABW5GBU7</accession>
<comment type="caution">
    <text evidence="1">The sequence shown here is derived from an EMBL/GenBank/DDBJ whole genome shotgun (WGS) entry which is preliminary data.</text>
</comment>
<dbReference type="EMBL" id="JBHUKU010000004">
    <property type="protein sequence ID" value="MFD2458976.1"/>
    <property type="molecule type" value="Genomic_DNA"/>
</dbReference>